<accession>A0A1V8Q4V0</accession>
<proteinExistence type="predicted"/>
<protein>
    <submittedName>
        <fullName evidence="1">Uncharacterized protein</fullName>
    </submittedName>
</protein>
<name>A0A1V8Q4V0_9BIFI</name>
<organism evidence="1 2">
    <name type="scientific">Bifidobacterium dentium</name>
    <dbReference type="NCBI Taxonomy" id="1689"/>
    <lineage>
        <taxon>Bacteria</taxon>
        <taxon>Bacillati</taxon>
        <taxon>Actinomycetota</taxon>
        <taxon>Actinomycetes</taxon>
        <taxon>Bifidobacteriales</taxon>
        <taxon>Bifidobacteriaceae</taxon>
        <taxon>Bifidobacterium</taxon>
    </lineage>
</organism>
<dbReference type="GeneID" id="31606735"/>
<dbReference type="AlphaFoldDB" id="A0A1V8Q4V0"/>
<dbReference type="Proteomes" id="UP000429211">
    <property type="component" value="Unassembled WGS sequence"/>
</dbReference>
<sequence length="138" mass="16000">MGNVDIEIFMQRLDAISARRKAMQSELARERHRVDELIAERRKNIEERRRKGDNGRAWQVLQQRIDMGETCESDILSGIDKSPEAREVRGYAGKLAGYMRDYVEDVDDPDNEAAQGRVKLDEQMKRLHDLESRLNAQA</sequence>
<comment type="caution">
    <text evidence="1">The sequence shown here is derived from an EMBL/GenBank/DDBJ whole genome shotgun (WGS) entry which is preliminary data.</text>
</comment>
<gene>
    <name evidence="1" type="ORF">GBB04_00600</name>
</gene>
<reference evidence="1 2" key="1">
    <citation type="journal article" date="2019" name="Nat. Med.">
        <title>A library of human gut bacterial isolates paired with longitudinal multiomics data enables mechanistic microbiome research.</title>
        <authorList>
            <person name="Poyet M."/>
            <person name="Groussin M."/>
            <person name="Gibbons S.M."/>
            <person name="Avila-Pacheco J."/>
            <person name="Jiang X."/>
            <person name="Kearney S.M."/>
            <person name="Perrotta A.R."/>
            <person name="Berdy B."/>
            <person name="Zhao S."/>
            <person name="Lieberman T.D."/>
            <person name="Swanson P.K."/>
            <person name="Smith M."/>
            <person name="Roesemann S."/>
            <person name="Alexander J.E."/>
            <person name="Rich S.A."/>
            <person name="Livny J."/>
            <person name="Vlamakis H."/>
            <person name="Clish C."/>
            <person name="Bullock K."/>
            <person name="Deik A."/>
            <person name="Scott J."/>
            <person name="Pierce K.A."/>
            <person name="Xavier R.J."/>
            <person name="Alm E.J."/>
        </authorList>
    </citation>
    <scope>NUCLEOTIDE SEQUENCE [LARGE SCALE GENOMIC DNA]</scope>
    <source>
        <strain evidence="1 2">BIOML-A2</strain>
    </source>
</reference>
<evidence type="ECO:0000313" key="2">
    <source>
        <dbReference type="Proteomes" id="UP000429211"/>
    </source>
</evidence>
<dbReference type="EMBL" id="WDPD01000001">
    <property type="protein sequence ID" value="KAB7462322.1"/>
    <property type="molecule type" value="Genomic_DNA"/>
</dbReference>
<dbReference type="RefSeq" id="WP_003839393.1">
    <property type="nucleotide sequence ID" value="NZ_CABKPB010000001.1"/>
</dbReference>
<evidence type="ECO:0000313" key="1">
    <source>
        <dbReference type="EMBL" id="KAB7462322.1"/>
    </source>
</evidence>